<evidence type="ECO:0000313" key="3">
    <source>
        <dbReference type="EMBL" id="KKI50003.1"/>
    </source>
</evidence>
<dbReference type="NCBIfam" id="TIGR01714">
    <property type="entry name" value="phage_rep_org_N"/>
    <property type="match status" value="1"/>
</dbReference>
<feature type="domain" description="Phage replisome organiser N-terminal" evidence="2">
    <location>
        <begin position="25"/>
        <end position="139"/>
    </location>
</feature>
<evidence type="ECO:0000259" key="2">
    <source>
        <dbReference type="Pfam" id="PF09681"/>
    </source>
</evidence>
<organism evidence="3 4">
    <name type="scientific">Christensenella hongkongensis</name>
    <dbReference type="NCBI Taxonomy" id="270498"/>
    <lineage>
        <taxon>Bacteria</taxon>
        <taxon>Bacillati</taxon>
        <taxon>Bacillota</taxon>
        <taxon>Clostridia</taxon>
        <taxon>Christensenellales</taxon>
        <taxon>Christensenellaceae</taxon>
        <taxon>Christensenella</taxon>
    </lineage>
</organism>
<dbReference type="STRING" id="270498.CHK_2619"/>
<dbReference type="InterPro" id="IPR010056">
    <property type="entry name" value="Phage_rep_org__N"/>
</dbReference>
<sequence length="264" mass="30804">MGAFLLWKNEVEMGNAKAEIKRFFWLKLKEDFFDEKSVRYLRKLPQGDSIVIVYLKMLLKSLRDEGMIKYERILPTATEELALYLDEPETVVALSITAFLKMGLVEQWDNDTYYMAALQHMIGSESASAERVRRHRALKAQEKPPLLQCNADVTEGNGEVTSGNTELESEKEQEKDNTEDEEEARAREIAEYYLPKHVYEHFADLFYKPNLAQRIRLNGFIETYGYDEVFEAIEETARRDVQKPLAYMEQLLKDYRLKYGAGKK</sequence>
<dbReference type="EMBL" id="LAYJ01000115">
    <property type="protein sequence ID" value="KKI50003.1"/>
    <property type="molecule type" value="Genomic_DNA"/>
</dbReference>
<accession>A0A0M2NCQ1</accession>
<comment type="caution">
    <text evidence="3">The sequence shown here is derived from an EMBL/GenBank/DDBJ whole genome shotgun (WGS) entry which is preliminary data.</text>
</comment>
<dbReference type="AlphaFoldDB" id="A0A0M2NCQ1"/>
<protein>
    <recommendedName>
        <fullName evidence="2">Phage replisome organiser N-terminal domain-containing protein</fullName>
    </recommendedName>
</protein>
<proteinExistence type="predicted"/>
<name>A0A0M2NCQ1_9FIRM</name>
<dbReference type="Pfam" id="PF09681">
    <property type="entry name" value="Phage_rep_org_N"/>
    <property type="match status" value="1"/>
</dbReference>
<evidence type="ECO:0000256" key="1">
    <source>
        <dbReference type="SAM" id="MobiDB-lite"/>
    </source>
</evidence>
<reference evidence="3 4" key="1">
    <citation type="submission" date="2015-04" db="EMBL/GenBank/DDBJ databases">
        <title>Draft genome sequence of bacteremic isolate Catabacter hongkongensis type strain HKU16T.</title>
        <authorList>
            <person name="Lau S.K."/>
            <person name="Teng J.L."/>
            <person name="Huang Y."/>
            <person name="Curreem S.O."/>
            <person name="Tsui S.K."/>
            <person name="Woo P.C."/>
        </authorList>
    </citation>
    <scope>NUCLEOTIDE SEQUENCE [LARGE SCALE GENOMIC DNA]</scope>
    <source>
        <strain evidence="3 4">HKU16</strain>
    </source>
</reference>
<feature type="region of interest" description="Disordered" evidence="1">
    <location>
        <begin position="150"/>
        <end position="181"/>
    </location>
</feature>
<keyword evidence="4" id="KW-1185">Reference proteome</keyword>
<gene>
    <name evidence="3" type="ORF">CHK_2619</name>
</gene>
<dbReference type="Proteomes" id="UP000034076">
    <property type="component" value="Unassembled WGS sequence"/>
</dbReference>
<evidence type="ECO:0000313" key="4">
    <source>
        <dbReference type="Proteomes" id="UP000034076"/>
    </source>
</evidence>